<feature type="chain" id="PRO_5013208655" description="CR-type domain-containing protein" evidence="1">
    <location>
        <begin position="20"/>
        <end position="155"/>
    </location>
</feature>
<evidence type="ECO:0008006" key="4">
    <source>
        <dbReference type="Google" id="ProtNLM"/>
    </source>
</evidence>
<feature type="signal peptide" evidence="1">
    <location>
        <begin position="1"/>
        <end position="19"/>
    </location>
</feature>
<dbReference type="PANTHER" id="PTHR36389">
    <property type="entry name" value="OS05G0110100 PROTEIN"/>
    <property type="match status" value="1"/>
</dbReference>
<dbReference type="PANTHER" id="PTHR36389:SF1">
    <property type="entry name" value="OS05G0110100 PROTEIN"/>
    <property type="match status" value="1"/>
</dbReference>
<evidence type="ECO:0000256" key="1">
    <source>
        <dbReference type="SAM" id="SignalP"/>
    </source>
</evidence>
<proteinExistence type="predicted"/>
<protein>
    <recommendedName>
        <fullName evidence="4">CR-type domain-containing protein</fullName>
    </recommendedName>
</protein>
<gene>
    <name evidence="2" type="ORF">KFL_000670190</name>
</gene>
<evidence type="ECO:0000313" key="3">
    <source>
        <dbReference type="Proteomes" id="UP000054558"/>
    </source>
</evidence>
<sequence>MALSAAAVTSVGLVHAALATSSVAHRTAAPAAPSCAGLAGSASARFLNRKATLGFRSIVRKQIGEGRSAGVVCEAGDVVGGQSFLIGGAILVGLIGTAYPLLFAKKGDTCPTCGGAGFVRKSGGRLAANAARKDQQEIVCQTCKGLGKVGVISKN</sequence>
<dbReference type="OrthoDB" id="2019927at2759"/>
<dbReference type="Proteomes" id="UP000054558">
    <property type="component" value="Unassembled WGS sequence"/>
</dbReference>
<dbReference type="AlphaFoldDB" id="A0A1Y1HVF6"/>
<keyword evidence="1" id="KW-0732">Signal</keyword>
<organism evidence="2 3">
    <name type="scientific">Klebsormidium nitens</name>
    <name type="common">Green alga</name>
    <name type="synonym">Ulothrix nitens</name>
    <dbReference type="NCBI Taxonomy" id="105231"/>
    <lineage>
        <taxon>Eukaryota</taxon>
        <taxon>Viridiplantae</taxon>
        <taxon>Streptophyta</taxon>
        <taxon>Klebsormidiophyceae</taxon>
        <taxon>Klebsormidiales</taxon>
        <taxon>Klebsormidiaceae</taxon>
        <taxon>Klebsormidium</taxon>
    </lineage>
</organism>
<dbReference type="STRING" id="105231.A0A1Y1HVF6"/>
<accession>A0A1Y1HVF6</accession>
<dbReference type="EMBL" id="DF237016">
    <property type="protein sequence ID" value="GAQ80961.1"/>
    <property type="molecule type" value="Genomic_DNA"/>
</dbReference>
<keyword evidence="3" id="KW-1185">Reference proteome</keyword>
<reference evidence="2 3" key="1">
    <citation type="journal article" date="2014" name="Nat. Commun.">
        <title>Klebsormidium flaccidum genome reveals primary factors for plant terrestrial adaptation.</title>
        <authorList>
            <person name="Hori K."/>
            <person name="Maruyama F."/>
            <person name="Fujisawa T."/>
            <person name="Togashi T."/>
            <person name="Yamamoto N."/>
            <person name="Seo M."/>
            <person name="Sato S."/>
            <person name="Yamada T."/>
            <person name="Mori H."/>
            <person name="Tajima N."/>
            <person name="Moriyama T."/>
            <person name="Ikeuchi M."/>
            <person name="Watanabe M."/>
            <person name="Wada H."/>
            <person name="Kobayashi K."/>
            <person name="Saito M."/>
            <person name="Masuda T."/>
            <person name="Sasaki-Sekimoto Y."/>
            <person name="Mashiguchi K."/>
            <person name="Awai K."/>
            <person name="Shimojima M."/>
            <person name="Masuda S."/>
            <person name="Iwai M."/>
            <person name="Nobusawa T."/>
            <person name="Narise T."/>
            <person name="Kondo S."/>
            <person name="Saito H."/>
            <person name="Sato R."/>
            <person name="Murakawa M."/>
            <person name="Ihara Y."/>
            <person name="Oshima-Yamada Y."/>
            <person name="Ohtaka K."/>
            <person name="Satoh M."/>
            <person name="Sonobe K."/>
            <person name="Ishii M."/>
            <person name="Ohtani R."/>
            <person name="Kanamori-Sato M."/>
            <person name="Honoki R."/>
            <person name="Miyazaki D."/>
            <person name="Mochizuki H."/>
            <person name="Umetsu J."/>
            <person name="Higashi K."/>
            <person name="Shibata D."/>
            <person name="Kamiya Y."/>
            <person name="Sato N."/>
            <person name="Nakamura Y."/>
            <person name="Tabata S."/>
            <person name="Ida S."/>
            <person name="Kurokawa K."/>
            <person name="Ohta H."/>
        </authorList>
    </citation>
    <scope>NUCLEOTIDE SEQUENCE [LARGE SCALE GENOMIC DNA]</scope>
    <source>
        <strain evidence="2 3">NIES-2285</strain>
    </source>
</reference>
<name>A0A1Y1HVF6_KLENI</name>
<dbReference type="OMA" id="RQIVCAN"/>
<evidence type="ECO:0000313" key="2">
    <source>
        <dbReference type="EMBL" id="GAQ80961.1"/>
    </source>
</evidence>